<protein>
    <submittedName>
        <fullName evidence="6">Acyl transferase/acyl hydrolase/lysophospholipase</fullName>
    </submittedName>
</protein>
<evidence type="ECO:0000256" key="1">
    <source>
        <dbReference type="ARBA" id="ARBA00022801"/>
    </source>
</evidence>
<keyword evidence="2" id="KW-0442">Lipid degradation</keyword>
<comment type="caution">
    <text evidence="6">The sequence shown here is derived from an EMBL/GenBank/DDBJ whole genome shotgun (WGS) entry which is preliminary data.</text>
</comment>
<comment type="caution">
    <text evidence="4">Lacks conserved residue(s) required for the propagation of feature annotation.</text>
</comment>
<evidence type="ECO:0000313" key="7">
    <source>
        <dbReference type="Proteomes" id="UP000777438"/>
    </source>
</evidence>
<dbReference type="InterPro" id="IPR002641">
    <property type="entry name" value="PNPLA_dom"/>
</dbReference>
<dbReference type="Gene3D" id="3.40.1090.10">
    <property type="entry name" value="Cytosolic phospholipase A2 catalytic domain"/>
    <property type="match status" value="1"/>
</dbReference>
<evidence type="ECO:0000313" key="6">
    <source>
        <dbReference type="EMBL" id="KAH6880135.1"/>
    </source>
</evidence>
<dbReference type="InterPro" id="IPR016035">
    <property type="entry name" value="Acyl_Trfase/lysoPLipase"/>
</dbReference>
<name>A0A9P8VWL5_9HYPO</name>
<dbReference type="GO" id="GO:0016740">
    <property type="term" value="F:transferase activity"/>
    <property type="evidence" value="ECO:0007669"/>
    <property type="project" value="UniProtKB-KW"/>
</dbReference>
<feature type="short sequence motif" description="DGA/G" evidence="4">
    <location>
        <begin position="144"/>
        <end position="146"/>
    </location>
</feature>
<keyword evidence="7" id="KW-1185">Reference proteome</keyword>
<keyword evidence="6" id="KW-0808">Transferase</keyword>
<dbReference type="GO" id="GO:0047499">
    <property type="term" value="F:calcium-independent phospholipase A2 activity"/>
    <property type="evidence" value="ECO:0007669"/>
    <property type="project" value="TreeGrafter"/>
</dbReference>
<dbReference type="SUPFAM" id="SSF52151">
    <property type="entry name" value="FabD/lysophospholipase-like"/>
    <property type="match status" value="1"/>
</dbReference>
<evidence type="ECO:0000256" key="3">
    <source>
        <dbReference type="ARBA" id="ARBA00023098"/>
    </source>
</evidence>
<dbReference type="GO" id="GO:0019369">
    <property type="term" value="P:arachidonate metabolic process"/>
    <property type="evidence" value="ECO:0007669"/>
    <property type="project" value="TreeGrafter"/>
</dbReference>
<dbReference type="Pfam" id="PF01734">
    <property type="entry name" value="Patatin"/>
    <property type="match status" value="1"/>
</dbReference>
<dbReference type="GO" id="GO:0016020">
    <property type="term" value="C:membrane"/>
    <property type="evidence" value="ECO:0007669"/>
    <property type="project" value="TreeGrafter"/>
</dbReference>
<evidence type="ECO:0000256" key="4">
    <source>
        <dbReference type="PROSITE-ProRule" id="PRU01161"/>
    </source>
</evidence>
<dbReference type="GO" id="GO:0016042">
    <property type="term" value="P:lipid catabolic process"/>
    <property type="evidence" value="ECO:0007669"/>
    <property type="project" value="UniProtKB-KW"/>
</dbReference>
<dbReference type="PANTHER" id="PTHR24185">
    <property type="entry name" value="CALCIUM-INDEPENDENT PHOSPHOLIPASE A2-GAMMA"/>
    <property type="match status" value="1"/>
</dbReference>
<gene>
    <name evidence="6" type="ORF">B0T10DRAFT_495953</name>
</gene>
<dbReference type="CDD" id="cd07199">
    <property type="entry name" value="Pat17_PNPLA8_PNPLA9_like"/>
    <property type="match status" value="1"/>
</dbReference>
<keyword evidence="3" id="KW-0443">Lipid metabolism</keyword>
<organism evidence="6 7">
    <name type="scientific">Thelonectria olida</name>
    <dbReference type="NCBI Taxonomy" id="1576542"/>
    <lineage>
        <taxon>Eukaryota</taxon>
        <taxon>Fungi</taxon>
        <taxon>Dikarya</taxon>
        <taxon>Ascomycota</taxon>
        <taxon>Pezizomycotina</taxon>
        <taxon>Sordariomycetes</taxon>
        <taxon>Hypocreomycetidae</taxon>
        <taxon>Hypocreales</taxon>
        <taxon>Nectriaceae</taxon>
        <taxon>Thelonectria</taxon>
    </lineage>
</organism>
<dbReference type="OrthoDB" id="194358at2759"/>
<keyword evidence="1 6" id="KW-0378">Hydrolase</keyword>
<dbReference type="PROSITE" id="PS51635">
    <property type="entry name" value="PNPLA"/>
    <property type="match status" value="1"/>
</dbReference>
<dbReference type="GO" id="GO:0046486">
    <property type="term" value="P:glycerolipid metabolic process"/>
    <property type="evidence" value="ECO:0007669"/>
    <property type="project" value="UniProtKB-ARBA"/>
</dbReference>
<feature type="domain" description="PNPLA" evidence="5">
    <location>
        <begin position="1"/>
        <end position="157"/>
    </location>
</feature>
<dbReference type="AlphaFoldDB" id="A0A9P8VWL5"/>
<dbReference type="PANTHER" id="PTHR24185:SF1">
    <property type="entry name" value="CALCIUM-INDEPENDENT PHOSPHOLIPASE A2-GAMMA"/>
    <property type="match status" value="1"/>
</dbReference>
<dbReference type="EMBL" id="JAGPYM010000027">
    <property type="protein sequence ID" value="KAH6880135.1"/>
    <property type="molecule type" value="Genomic_DNA"/>
</dbReference>
<evidence type="ECO:0000256" key="2">
    <source>
        <dbReference type="ARBA" id="ARBA00022963"/>
    </source>
</evidence>
<sequence length="412" mass="46664">MFESLAGNAFSLRLRLKAPIVKAMVQPFCTFLYKSKGIEGALQHQFGQDAYLFGPPANGPTDTASPLGADWVKVGVVSCLEGRNIPILIANYSRNPSNSEGGADYLARQDNQEDDFKVWEAARATSAAPVYFEPFTHKQASYIDGGVARNNPAQLAFDEYQKIWPDSPQPDVLVSLGTGVVVDPNSGDIHEGDRRMYDTLMPMIPAGVRRKIETGYDMVKSTMDCHKAWVDFKQSISHNRRLVRNCHRLNVGLTRRVNLDGVQFIDQLQADSLSYLNPRPKLPYLDEDYGTAFEHLTVVARRLLATLFYYKGPLQEQMTTQRVNGWIFCRLRPGSRHAENLLRENIKFQLRQVPRDSRRILKQDVRYKYSEPFDPADLSADIHFKVDGGLFNRYIVVNLPGWGNTWEPISGF</sequence>
<evidence type="ECO:0000259" key="5">
    <source>
        <dbReference type="PROSITE" id="PS51635"/>
    </source>
</evidence>
<accession>A0A9P8VWL5</accession>
<proteinExistence type="predicted"/>
<dbReference type="Proteomes" id="UP000777438">
    <property type="component" value="Unassembled WGS sequence"/>
</dbReference>
<reference evidence="6 7" key="1">
    <citation type="journal article" date="2021" name="Nat. Commun.">
        <title>Genetic determinants of endophytism in the Arabidopsis root mycobiome.</title>
        <authorList>
            <person name="Mesny F."/>
            <person name="Miyauchi S."/>
            <person name="Thiergart T."/>
            <person name="Pickel B."/>
            <person name="Atanasova L."/>
            <person name="Karlsson M."/>
            <person name="Huettel B."/>
            <person name="Barry K.W."/>
            <person name="Haridas S."/>
            <person name="Chen C."/>
            <person name="Bauer D."/>
            <person name="Andreopoulos W."/>
            <person name="Pangilinan J."/>
            <person name="LaButti K."/>
            <person name="Riley R."/>
            <person name="Lipzen A."/>
            <person name="Clum A."/>
            <person name="Drula E."/>
            <person name="Henrissat B."/>
            <person name="Kohler A."/>
            <person name="Grigoriev I.V."/>
            <person name="Martin F.M."/>
            <person name="Hacquard S."/>
        </authorList>
    </citation>
    <scope>NUCLEOTIDE SEQUENCE [LARGE SCALE GENOMIC DNA]</scope>
    <source>
        <strain evidence="6 7">MPI-CAGE-CH-0241</strain>
    </source>
</reference>